<dbReference type="InterPro" id="IPR012334">
    <property type="entry name" value="Pectin_lyas_fold"/>
</dbReference>
<comment type="caution">
    <text evidence="1">The sequence shown here is derived from an EMBL/GenBank/DDBJ whole genome shotgun (WGS) entry which is preliminary data.</text>
</comment>
<dbReference type="Proteomes" id="UP001239909">
    <property type="component" value="Unassembled WGS sequence"/>
</dbReference>
<sequence length="859" mass="87240">MSYLYSYGGRAGGGDVTINTTVQEITASGLSEDPGQVLTEGSDGGALLTGPDIQAALDATLGGADWRQAAAERLMSYDAPSRTVGILAGTGVALPLATTSEAGLMSAADKQALAAAGGGTGTATEITRAQLSATGIEAGVASVRTSGYSAPGDGGGGLYVRAASEPAHGGKVQSADGAWWALVAEAGRVNVLQFGAARTLDGSAPLVDAHPAFAAAIDYASLFAEGENGLGLTVEIPAGRYLIGATLELRASIRLAGQAAMGIVEGWPVRLHFPDVAGLIVHDARTVDTSSAFEEPDDPATLAARGAAIEGIHFCGAAAGAGFDIARPGIRIHSRCLLRDIRVSEFSGHGVHIEADAANETSNANTWMVYNLSTARNAGSGFYVEGRDANAGHGFGFDMTGNGRWGIEDRSLLGNHYLGVHGQSNGTLEAGQDGATSLVTFAGSNYAASVRASEADLVATEPGTDAAVWAPCHAGIPLAPSSAPEWQPGQPAGTYVHGGGMLCDGGVNQSVIVGLYLEANQAPGTIDQGVMALGGSQGGPLLRGTHDKGFAMVGNAIEADSHLRFRKGDGVELRIRDKPEEVLNIQSDATPEGLLLRYNPAIAGGIVSWQVLFDAALSQGFTLNESTAQFGRGAPVGGGHTFFRRGAFHGDENNGRQFVFHDDAMADQDHARGDLVLQSQPAGGQPAGWLWLADHDADGVAGSYRALWQVPSLDGAVTLPALDAAARAAAGAAGHAGTLVQQAERGIPAVSDGAAWRDLRAVPVTEKSADATLAAAEAFGLLRFTGAGPQVLTVEAGTLAVGEQVSLLQAGSGAVSVAAGAGVTVDSEFALALRGQHAIASLICVAPDSYLLVGGLAEA</sequence>
<organism evidence="1 2">
    <name type="scientific">Paralimibaculum aggregatum</name>
    <dbReference type="NCBI Taxonomy" id="3036245"/>
    <lineage>
        <taxon>Bacteria</taxon>
        <taxon>Pseudomonadati</taxon>
        <taxon>Pseudomonadota</taxon>
        <taxon>Alphaproteobacteria</taxon>
        <taxon>Rhodobacterales</taxon>
        <taxon>Paracoccaceae</taxon>
        <taxon>Paralimibaculum</taxon>
    </lineage>
</organism>
<dbReference type="InterPro" id="IPR011050">
    <property type="entry name" value="Pectin_lyase_fold/virulence"/>
</dbReference>
<evidence type="ECO:0000313" key="1">
    <source>
        <dbReference type="EMBL" id="GMG81089.1"/>
    </source>
</evidence>
<protein>
    <recommendedName>
        <fullName evidence="3">Right handed beta helix domain-containing protein</fullName>
    </recommendedName>
</protein>
<proteinExistence type="predicted"/>
<name>A0ABQ6LKB3_9RHOB</name>
<gene>
    <name evidence="1" type="ORF">LNKW23_03010</name>
</gene>
<dbReference type="SUPFAM" id="SSF51126">
    <property type="entry name" value="Pectin lyase-like"/>
    <property type="match status" value="1"/>
</dbReference>
<accession>A0ABQ6LKB3</accession>
<evidence type="ECO:0008006" key="3">
    <source>
        <dbReference type="Google" id="ProtNLM"/>
    </source>
</evidence>
<dbReference type="EMBL" id="BSYI01000002">
    <property type="protein sequence ID" value="GMG81089.1"/>
    <property type="molecule type" value="Genomic_DNA"/>
</dbReference>
<keyword evidence="2" id="KW-1185">Reference proteome</keyword>
<dbReference type="RefSeq" id="WP_285669714.1">
    <property type="nucleotide sequence ID" value="NZ_BSYI01000002.1"/>
</dbReference>
<dbReference type="Gene3D" id="2.160.20.10">
    <property type="entry name" value="Single-stranded right-handed beta-helix, Pectin lyase-like"/>
    <property type="match status" value="1"/>
</dbReference>
<reference evidence="1 2" key="1">
    <citation type="submission" date="2023-04" db="EMBL/GenBank/DDBJ databases">
        <title>Marinoamorphus aggregata gen. nov., sp. Nov., isolate from tissue of brittle star Ophioplocus japonicus.</title>
        <authorList>
            <person name="Kawano K."/>
            <person name="Sawayama S."/>
            <person name="Nakagawa S."/>
        </authorList>
    </citation>
    <scope>NUCLEOTIDE SEQUENCE [LARGE SCALE GENOMIC DNA]</scope>
    <source>
        <strain evidence="1 2">NKW23</strain>
    </source>
</reference>
<evidence type="ECO:0000313" key="2">
    <source>
        <dbReference type="Proteomes" id="UP001239909"/>
    </source>
</evidence>